<feature type="compositionally biased region" description="Acidic residues" evidence="1">
    <location>
        <begin position="554"/>
        <end position="575"/>
    </location>
</feature>
<feature type="compositionally biased region" description="Low complexity" evidence="1">
    <location>
        <begin position="441"/>
        <end position="453"/>
    </location>
</feature>
<keyword evidence="2" id="KW-0472">Membrane</keyword>
<organism evidence="5 6">
    <name type="scientific">Chrysochromulina tobinii</name>
    <dbReference type="NCBI Taxonomy" id="1460289"/>
    <lineage>
        <taxon>Eukaryota</taxon>
        <taxon>Haptista</taxon>
        <taxon>Haptophyta</taxon>
        <taxon>Prymnesiophyceae</taxon>
        <taxon>Prymnesiales</taxon>
        <taxon>Chrysochromulinaceae</taxon>
        <taxon>Chrysochromulina</taxon>
    </lineage>
</organism>
<gene>
    <name evidence="5" type="ORF">Ctob_002828</name>
</gene>
<feature type="domain" description="Apple" evidence="4">
    <location>
        <begin position="358"/>
        <end position="395"/>
    </location>
</feature>
<feature type="domain" description="Apple" evidence="4">
    <location>
        <begin position="137"/>
        <end position="177"/>
    </location>
</feature>
<keyword evidence="6" id="KW-1185">Reference proteome</keyword>
<protein>
    <recommendedName>
        <fullName evidence="4">Apple domain-containing protein</fullName>
    </recommendedName>
</protein>
<dbReference type="Proteomes" id="UP000037460">
    <property type="component" value="Unassembled WGS sequence"/>
</dbReference>
<keyword evidence="2" id="KW-0812">Transmembrane</keyword>
<dbReference type="InterPro" id="IPR003609">
    <property type="entry name" value="Pan_app"/>
</dbReference>
<keyword evidence="3" id="KW-0732">Signal</keyword>
<feature type="region of interest" description="Disordered" evidence="1">
    <location>
        <begin position="532"/>
        <end position="606"/>
    </location>
</feature>
<feature type="signal peptide" evidence="3">
    <location>
        <begin position="1"/>
        <end position="15"/>
    </location>
</feature>
<evidence type="ECO:0000256" key="2">
    <source>
        <dbReference type="SAM" id="Phobius"/>
    </source>
</evidence>
<evidence type="ECO:0000259" key="4">
    <source>
        <dbReference type="Pfam" id="PF14295"/>
    </source>
</evidence>
<evidence type="ECO:0000256" key="3">
    <source>
        <dbReference type="SAM" id="SignalP"/>
    </source>
</evidence>
<sequence length="777" mass="83210">MAQRAICAFLLLVRAQRVPAGNASLVQEHASRRLIAVEGATAQDASNIDPDDFLWEKLPGRCCFYGGPDPEDKSKWLGAHTCDECTVWDLPNNYCHTSPAACLECGMRLYCDPTPPLVSGNKVCIGPSRVGHGCDDTLGTGVCATHSLRECQTTCRHHPRCEMLVFYPQEKQGTCILCADLTHYQDVTLESTRVYSVTPDPPPPASPRGVEHHYVTLDGPSPPPPPKQPPAAPSNPPHPLDHLGRQHTRQHFECTYQLRTELSVDQSEGYSDRIAASKEECCNFCGTKGGCQDFVFEPGSGTCVLLPHVSSDLIIKTPNEYTVAGSLQITIVKKTLERHGECEYTPSSGYAGGNLGDGQPLPGGTPIDDKVDCCDACDRTPSCTKFTFEPYSKRCVMYEGYAETFLTDSLLSGKVVKRTTVGSSSILGVGTEHAGGGEGAAAGAKGQGSSSEEVPAWMMHPPPPMWPLLNFLVQIDPPPAPPPEMGDAASSVIAGVSMTLVLLMGLALSICVYCFFREEVLAVAAKASGSKRKKKGAYGSVDGHVPSSLAEGWPDVEPDEEHTDLDQEVDGEAEEGGGGRSSRQPRRTSRKGSSKREPPMKGAEVAGVGGLAPGYCVRVRLETNSLSQKKEVHVGEQAKDLAQLREVIWAEFSALKGKRAEEMLILCEGAEGIAVPWNLVTRDSDFVRVLGRASLKVIDKPPPSAEKPAPEYEVAFPKALNGEVGGRANRRKGKVRSGGSNGEGGRFADEVEQHHTGGGNEAVIAPGGNGVRFVDDD</sequence>
<feature type="domain" description="Apple" evidence="4">
    <location>
        <begin position="275"/>
        <end position="305"/>
    </location>
</feature>
<dbReference type="Pfam" id="PF14295">
    <property type="entry name" value="PAN_4"/>
    <property type="match status" value="3"/>
</dbReference>
<dbReference type="AlphaFoldDB" id="A0A0M0JFA1"/>
<evidence type="ECO:0000313" key="5">
    <source>
        <dbReference type="EMBL" id="KOO25115.1"/>
    </source>
</evidence>
<dbReference type="Gene3D" id="3.50.4.10">
    <property type="entry name" value="Hepatocyte Growth Factor"/>
    <property type="match status" value="1"/>
</dbReference>
<name>A0A0M0JFA1_9EUKA</name>
<feature type="region of interest" description="Disordered" evidence="1">
    <location>
        <begin position="195"/>
        <end position="246"/>
    </location>
</feature>
<proteinExistence type="predicted"/>
<evidence type="ECO:0000313" key="6">
    <source>
        <dbReference type="Proteomes" id="UP000037460"/>
    </source>
</evidence>
<feature type="region of interest" description="Disordered" evidence="1">
    <location>
        <begin position="723"/>
        <end position="777"/>
    </location>
</feature>
<accession>A0A0M0JFA1</accession>
<dbReference type="EMBL" id="JWZX01003017">
    <property type="protein sequence ID" value="KOO25115.1"/>
    <property type="molecule type" value="Genomic_DNA"/>
</dbReference>
<feature type="compositionally biased region" description="Pro residues" evidence="1">
    <location>
        <begin position="220"/>
        <end position="238"/>
    </location>
</feature>
<feature type="compositionally biased region" description="Basic residues" evidence="1">
    <location>
        <begin position="583"/>
        <end position="593"/>
    </location>
</feature>
<comment type="caution">
    <text evidence="5">The sequence shown here is derived from an EMBL/GenBank/DDBJ whole genome shotgun (WGS) entry which is preliminary data.</text>
</comment>
<evidence type="ECO:0000256" key="1">
    <source>
        <dbReference type="SAM" id="MobiDB-lite"/>
    </source>
</evidence>
<feature type="chain" id="PRO_5012023123" description="Apple domain-containing protein" evidence="3">
    <location>
        <begin position="16"/>
        <end position="777"/>
    </location>
</feature>
<reference evidence="6" key="1">
    <citation type="journal article" date="2015" name="PLoS Genet.">
        <title>Genome Sequence and Transcriptome Analyses of Chrysochromulina tobin: Metabolic Tools for Enhanced Algal Fitness in the Prominent Order Prymnesiales (Haptophyceae).</title>
        <authorList>
            <person name="Hovde B.T."/>
            <person name="Deodato C.R."/>
            <person name="Hunsperger H.M."/>
            <person name="Ryken S.A."/>
            <person name="Yost W."/>
            <person name="Jha R.K."/>
            <person name="Patterson J."/>
            <person name="Monnat R.J. Jr."/>
            <person name="Barlow S.B."/>
            <person name="Starkenburg S.R."/>
            <person name="Cattolico R.A."/>
        </authorList>
    </citation>
    <scope>NUCLEOTIDE SEQUENCE</scope>
    <source>
        <strain evidence="6">CCMP291</strain>
    </source>
</reference>
<feature type="compositionally biased region" description="Basic and acidic residues" evidence="1">
    <location>
        <begin position="746"/>
        <end position="755"/>
    </location>
</feature>
<feature type="transmembrane region" description="Helical" evidence="2">
    <location>
        <begin position="492"/>
        <end position="516"/>
    </location>
</feature>
<feature type="region of interest" description="Disordered" evidence="1">
    <location>
        <begin position="432"/>
        <end position="453"/>
    </location>
</feature>
<keyword evidence="2" id="KW-1133">Transmembrane helix</keyword>